<evidence type="ECO:0000256" key="1">
    <source>
        <dbReference type="ARBA" id="ARBA00004141"/>
    </source>
</evidence>
<reference evidence="6" key="1">
    <citation type="journal article" date="2021" name="Sci. Adv.">
        <title>The American lobster genome reveals insights on longevity, neural, and immune adaptations.</title>
        <authorList>
            <person name="Polinski J.M."/>
            <person name="Zimin A.V."/>
            <person name="Clark K.F."/>
            <person name="Kohn A.B."/>
            <person name="Sadowski N."/>
            <person name="Timp W."/>
            <person name="Ptitsyn A."/>
            <person name="Khanna P."/>
            <person name="Romanova D.Y."/>
            <person name="Williams P."/>
            <person name="Greenwood S.J."/>
            <person name="Moroz L.L."/>
            <person name="Walt D.R."/>
            <person name="Bodnar A.G."/>
        </authorList>
    </citation>
    <scope>NUCLEOTIDE SEQUENCE</scope>
    <source>
        <strain evidence="6">GMGI-L3</strain>
    </source>
</reference>
<evidence type="ECO:0000313" key="7">
    <source>
        <dbReference type="Proteomes" id="UP000747542"/>
    </source>
</evidence>
<evidence type="ECO:0000256" key="2">
    <source>
        <dbReference type="ARBA" id="ARBA00022692"/>
    </source>
</evidence>
<evidence type="ECO:0000313" key="6">
    <source>
        <dbReference type="EMBL" id="KAG7159324.1"/>
    </source>
</evidence>
<keyword evidence="4 5" id="KW-0472">Membrane</keyword>
<gene>
    <name evidence="6" type="primary">Slc49a4-L4</name>
    <name evidence="6" type="ORF">Hamer_G021359</name>
</gene>
<dbReference type="InterPro" id="IPR049680">
    <property type="entry name" value="FLVCR1-2_SLC49-like"/>
</dbReference>
<evidence type="ECO:0000256" key="3">
    <source>
        <dbReference type="ARBA" id="ARBA00022989"/>
    </source>
</evidence>
<comment type="subcellular location">
    <subcellularLocation>
        <location evidence="1">Membrane</location>
        <topology evidence="1">Multi-pass membrane protein</topology>
    </subcellularLocation>
</comment>
<dbReference type="PANTHER" id="PTHR10924">
    <property type="entry name" value="MAJOR FACILITATOR SUPERFAMILY PROTEIN-RELATED"/>
    <property type="match status" value="1"/>
</dbReference>
<proteinExistence type="predicted"/>
<feature type="transmembrane region" description="Helical" evidence="5">
    <location>
        <begin position="153"/>
        <end position="174"/>
    </location>
</feature>
<keyword evidence="3 5" id="KW-1133">Transmembrane helix</keyword>
<dbReference type="GO" id="GO:0016020">
    <property type="term" value="C:membrane"/>
    <property type="evidence" value="ECO:0007669"/>
    <property type="project" value="UniProtKB-SubCell"/>
</dbReference>
<sequence>MVIAFFPEKNPLLGAEDLPQSAISPTVSTSYQNPSLHPVLPDISSDVVDGVIQARGHSQYQYMEDPFLGDKDEDEIKIKIYPSRFWILLVFSVLAWFQCVQWNTWGPLSESVNAAFPGWGSETVAMMANWGTITFVLFVTPMCWLMNTKGLRIGVLCCGILVAGGTVLRVISILTNSTTFFT</sequence>
<feature type="transmembrane region" description="Helical" evidence="5">
    <location>
        <begin position="124"/>
        <end position="146"/>
    </location>
</feature>
<dbReference type="EMBL" id="JAHLQT010033443">
    <property type="protein sequence ID" value="KAG7159324.1"/>
    <property type="molecule type" value="Genomic_DNA"/>
</dbReference>
<comment type="caution">
    <text evidence="6">The sequence shown here is derived from an EMBL/GenBank/DDBJ whole genome shotgun (WGS) entry which is preliminary data.</text>
</comment>
<evidence type="ECO:0000256" key="5">
    <source>
        <dbReference type="SAM" id="Phobius"/>
    </source>
</evidence>
<dbReference type="AlphaFoldDB" id="A0A8J5JUA1"/>
<dbReference type="PANTHER" id="PTHR10924:SF27">
    <property type="entry name" value="SOLUTE CARRIER FAMILY 49 MEMBER 4"/>
    <property type="match status" value="1"/>
</dbReference>
<accession>A0A8J5JUA1</accession>
<keyword evidence="2 5" id="KW-0812">Transmembrane</keyword>
<dbReference type="InterPro" id="IPR036259">
    <property type="entry name" value="MFS_trans_sf"/>
</dbReference>
<evidence type="ECO:0000256" key="4">
    <source>
        <dbReference type="ARBA" id="ARBA00023136"/>
    </source>
</evidence>
<keyword evidence="7" id="KW-1185">Reference proteome</keyword>
<feature type="transmembrane region" description="Helical" evidence="5">
    <location>
        <begin position="85"/>
        <end position="104"/>
    </location>
</feature>
<dbReference type="Proteomes" id="UP000747542">
    <property type="component" value="Unassembled WGS sequence"/>
</dbReference>
<organism evidence="6 7">
    <name type="scientific">Homarus americanus</name>
    <name type="common">American lobster</name>
    <dbReference type="NCBI Taxonomy" id="6706"/>
    <lineage>
        <taxon>Eukaryota</taxon>
        <taxon>Metazoa</taxon>
        <taxon>Ecdysozoa</taxon>
        <taxon>Arthropoda</taxon>
        <taxon>Crustacea</taxon>
        <taxon>Multicrustacea</taxon>
        <taxon>Malacostraca</taxon>
        <taxon>Eumalacostraca</taxon>
        <taxon>Eucarida</taxon>
        <taxon>Decapoda</taxon>
        <taxon>Pleocyemata</taxon>
        <taxon>Astacidea</taxon>
        <taxon>Nephropoidea</taxon>
        <taxon>Nephropidae</taxon>
        <taxon>Homarus</taxon>
    </lineage>
</organism>
<dbReference type="SUPFAM" id="SSF103473">
    <property type="entry name" value="MFS general substrate transporter"/>
    <property type="match status" value="1"/>
</dbReference>
<name>A0A8J5JUA1_HOMAM</name>
<feature type="non-terminal residue" evidence="6">
    <location>
        <position position="182"/>
    </location>
</feature>
<protein>
    <submittedName>
        <fullName evidence="6">Solute carrier family 49 member 4-like 4</fullName>
    </submittedName>
</protein>